<reference evidence="2" key="1">
    <citation type="submission" date="2020-06" db="EMBL/GenBank/DDBJ databases">
        <authorList>
            <consortium name="Plant Systems Biology data submission"/>
        </authorList>
    </citation>
    <scope>NUCLEOTIDE SEQUENCE</scope>
    <source>
        <strain evidence="2">D6</strain>
    </source>
</reference>
<comment type="caution">
    <text evidence="2">The sequence shown here is derived from an EMBL/GenBank/DDBJ whole genome shotgun (WGS) entry which is preliminary data.</text>
</comment>
<dbReference type="AlphaFoldDB" id="A0A9N8DFF8"/>
<feature type="compositionally biased region" description="Polar residues" evidence="1">
    <location>
        <begin position="110"/>
        <end position="126"/>
    </location>
</feature>
<proteinExistence type="predicted"/>
<feature type="region of interest" description="Disordered" evidence="1">
    <location>
        <begin position="205"/>
        <end position="239"/>
    </location>
</feature>
<evidence type="ECO:0000313" key="3">
    <source>
        <dbReference type="Proteomes" id="UP001153069"/>
    </source>
</evidence>
<feature type="region of interest" description="Disordered" evidence="1">
    <location>
        <begin position="99"/>
        <end position="178"/>
    </location>
</feature>
<accession>A0A9N8DFF8</accession>
<sequence>MPLDSCNQTGTFDLQALHEDKDDSTMMTAAGASVAKDDDKPEPKPGLVSRVMGWIKRQWKRLRNLFTWEKETTSAISSNKVVRIPDDVTVDDTVSCELSPLPQVEEGTIIKSQQPQQRQPADTTAENPKIKLPQIQDSRRASVPPKKTTSTSSNNKKKASRRATEPPQQSASSVPAWLEKPILKQTGLGDSIKMGEALERPIARISDSVKEEENSSLAWTKPDWATEGPNLNHSEHNLW</sequence>
<evidence type="ECO:0000313" key="2">
    <source>
        <dbReference type="EMBL" id="CAB9498709.1"/>
    </source>
</evidence>
<feature type="region of interest" description="Disordered" evidence="1">
    <location>
        <begin position="15"/>
        <end position="46"/>
    </location>
</feature>
<gene>
    <name evidence="2" type="ORF">SEMRO_43_G026360.1</name>
</gene>
<protein>
    <submittedName>
        <fullName evidence="2">Uncharacterized protein</fullName>
    </submittedName>
</protein>
<dbReference type="EMBL" id="CAICTM010000043">
    <property type="protein sequence ID" value="CAB9498709.1"/>
    <property type="molecule type" value="Genomic_DNA"/>
</dbReference>
<dbReference type="Proteomes" id="UP001153069">
    <property type="component" value="Unassembled WGS sequence"/>
</dbReference>
<keyword evidence="3" id="KW-1185">Reference proteome</keyword>
<organism evidence="2 3">
    <name type="scientific">Seminavis robusta</name>
    <dbReference type="NCBI Taxonomy" id="568900"/>
    <lineage>
        <taxon>Eukaryota</taxon>
        <taxon>Sar</taxon>
        <taxon>Stramenopiles</taxon>
        <taxon>Ochrophyta</taxon>
        <taxon>Bacillariophyta</taxon>
        <taxon>Bacillariophyceae</taxon>
        <taxon>Bacillariophycidae</taxon>
        <taxon>Naviculales</taxon>
        <taxon>Naviculaceae</taxon>
        <taxon>Seminavis</taxon>
    </lineage>
</organism>
<name>A0A9N8DFF8_9STRA</name>
<evidence type="ECO:0000256" key="1">
    <source>
        <dbReference type="SAM" id="MobiDB-lite"/>
    </source>
</evidence>